<dbReference type="GO" id="GO:0004409">
    <property type="term" value="F:homoaconitate hydratase activity"/>
    <property type="evidence" value="ECO:0007669"/>
    <property type="project" value="UniProtKB-UniRule"/>
</dbReference>
<evidence type="ECO:0000256" key="12">
    <source>
        <dbReference type="ARBA" id="ARBA00023128"/>
    </source>
</evidence>
<dbReference type="Proteomes" id="UP000799776">
    <property type="component" value="Unassembled WGS sequence"/>
</dbReference>
<evidence type="ECO:0000256" key="4">
    <source>
        <dbReference type="ARBA" id="ARBA00007185"/>
    </source>
</evidence>
<dbReference type="GO" id="GO:0005739">
    <property type="term" value="C:mitochondrion"/>
    <property type="evidence" value="ECO:0007669"/>
    <property type="project" value="UniProtKB-SubCell"/>
</dbReference>
<evidence type="ECO:0000256" key="15">
    <source>
        <dbReference type="ARBA" id="ARBA00029338"/>
    </source>
</evidence>
<evidence type="ECO:0000256" key="17">
    <source>
        <dbReference type="RuleBase" id="RU362038"/>
    </source>
</evidence>
<dbReference type="InterPro" id="IPR004418">
    <property type="entry name" value="Homoaconitase_mito"/>
</dbReference>
<dbReference type="PROSITE" id="PS00450">
    <property type="entry name" value="ACONITASE_1"/>
    <property type="match status" value="1"/>
</dbReference>
<comment type="similarity">
    <text evidence="4 17">Belongs to the aconitase/IPM isomerase family.</text>
</comment>
<evidence type="ECO:0000256" key="6">
    <source>
        <dbReference type="ARBA" id="ARBA00021560"/>
    </source>
</evidence>
<feature type="domain" description="Aconitase A/isopropylmalate dehydratase small subunit swivel" evidence="20">
    <location>
        <begin position="573"/>
        <end position="687"/>
    </location>
</feature>
<gene>
    <name evidence="21" type="ORF">K490DRAFT_74904</name>
</gene>
<dbReference type="PRINTS" id="PR00415">
    <property type="entry name" value="ACONITASE"/>
</dbReference>
<dbReference type="InterPro" id="IPR015928">
    <property type="entry name" value="Aconitase/3IPM_dehydase_swvl"/>
</dbReference>
<evidence type="ECO:0000256" key="5">
    <source>
        <dbReference type="ARBA" id="ARBA00012022"/>
    </source>
</evidence>
<dbReference type="InterPro" id="IPR036008">
    <property type="entry name" value="Aconitase_4Fe-4S_dom"/>
</dbReference>
<keyword evidence="12 17" id="KW-0496">Mitochondrion</keyword>
<keyword evidence="7 17" id="KW-0028">Amino-acid biosynthesis</keyword>
<evidence type="ECO:0000256" key="13">
    <source>
        <dbReference type="ARBA" id="ARBA00023154"/>
    </source>
</evidence>
<evidence type="ECO:0000259" key="20">
    <source>
        <dbReference type="Pfam" id="PF00694"/>
    </source>
</evidence>
<reference evidence="21" key="1">
    <citation type="journal article" date="2020" name="Stud. Mycol.">
        <title>101 Dothideomycetes genomes: a test case for predicting lifestyles and emergence of pathogens.</title>
        <authorList>
            <person name="Haridas S."/>
            <person name="Albert R."/>
            <person name="Binder M."/>
            <person name="Bloem J."/>
            <person name="Labutti K."/>
            <person name="Salamov A."/>
            <person name="Andreopoulos B."/>
            <person name="Baker S."/>
            <person name="Barry K."/>
            <person name="Bills G."/>
            <person name="Bluhm B."/>
            <person name="Cannon C."/>
            <person name="Castanera R."/>
            <person name="Culley D."/>
            <person name="Daum C."/>
            <person name="Ezra D."/>
            <person name="Gonzalez J."/>
            <person name="Henrissat B."/>
            <person name="Kuo A."/>
            <person name="Liang C."/>
            <person name="Lipzen A."/>
            <person name="Lutzoni F."/>
            <person name="Magnuson J."/>
            <person name="Mondo S."/>
            <person name="Nolan M."/>
            <person name="Ohm R."/>
            <person name="Pangilinan J."/>
            <person name="Park H.-J."/>
            <person name="Ramirez L."/>
            <person name="Alfaro M."/>
            <person name="Sun H."/>
            <person name="Tritt A."/>
            <person name="Yoshinaga Y."/>
            <person name="Zwiers L.-H."/>
            <person name="Turgeon B."/>
            <person name="Goodwin S."/>
            <person name="Spatafora J."/>
            <person name="Crous P."/>
            <person name="Grigoriev I."/>
        </authorList>
    </citation>
    <scope>NUCLEOTIDE SEQUENCE</scope>
    <source>
        <strain evidence="21">CBS 121410</strain>
    </source>
</reference>
<dbReference type="PROSITE" id="PS01244">
    <property type="entry name" value="ACONITASE_2"/>
    <property type="match status" value="1"/>
</dbReference>
<dbReference type="GO" id="GO:0019878">
    <property type="term" value="P:lysine biosynthetic process via aminoadipic acid"/>
    <property type="evidence" value="ECO:0007669"/>
    <property type="project" value="UniProtKB-UniRule"/>
</dbReference>
<keyword evidence="11 17" id="KW-0411">Iron-sulfur</keyword>
<dbReference type="SUPFAM" id="SSF52016">
    <property type="entry name" value="LeuD/IlvD-like"/>
    <property type="match status" value="1"/>
</dbReference>
<evidence type="ECO:0000256" key="1">
    <source>
        <dbReference type="ARBA" id="ARBA00003422"/>
    </source>
</evidence>
<dbReference type="InterPro" id="IPR000573">
    <property type="entry name" value="AconitaseA/IPMdHydase_ssu_swvl"/>
</dbReference>
<evidence type="ECO:0000256" key="14">
    <source>
        <dbReference type="ARBA" id="ARBA00023239"/>
    </source>
</evidence>
<comment type="caution">
    <text evidence="21">The sequence shown here is derived from an EMBL/GenBank/DDBJ whole genome shotgun (WGS) entry which is preliminary data.</text>
</comment>
<evidence type="ECO:0000256" key="11">
    <source>
        <dbReference type="ARBA" id="ARBA00023014"/>
    </source>
</evidence>
<dbReference type="InterPro" id="IPR039386">
    <property type="entry name" value="Homoaconitase_swivel"/>
</dbReference>
<comment type="cofactor">
    <cofactor evidence="17">
        <name>[4Fe-4S] cluster</name>
        <dbReference type="ChEBI" id="CHEBI:49883"/>
    </cofactor>
    <text evidence="17">Binds 1 [4Fe-4S] cluster per subunit.</text>
</comment>
<name>A0A9P4HTQ1_9PEZI</name>
<evidence type="ECO:0000256" key="18">
    <source>
        <dbReference type="SAM" id="MobiDB-lite"/>
    </source>
</evidence>
<keyword evidence="13 17" id="KW-0457">Lysine biosynthesis</keyword>
<dbReference type="Pfam" id="PF00694">
    <property type="entry name" value="Aconitase_C"/>
    <property type="match status" value="1"/>
</dbReference>
<dbReference type="AlphaFoldDB" id="A0A9P4HTQ1"/>
<keyword evidence="14 17" id="KW-0456">Lyase</keyword>
<comment type="catalytic activity">
    <reaction evidence="15 17">
        <text>(2R,3S)-homoisocitrate = cis-homoaconitate + H2O</text>
        <dbReference type="Rhea" id="RHEA:15485"/>
        <dbReference type="ChEBI" id="CHEBI:15377"/>
        <dbReference type="ChEBI" id="CHEBI:15404"/>
        <dbReference type="ChEBI" id="CHEBI:58174"/>
        <dbReference type="EC" id="4.2.1.36"/>
    </reaction>
</comment>
<dbReference type="Pfam" id="PF00330">
    <property type="entry name" value="Aconitase"/>
    <property type="match status" value="1"/>
</dbReference>
<dbReference type="OrthoDB" id="10262323at2759"/>
<dbReference type="CDD" id="cd01674">
    <property type="entry name" value="Homoaconitase_Swivel"/>
    <property type="match status" value="1"/>
</dbReference>
<dbReference type="FunFam" id="3.30.499.10:FF:000013">
    <property type="entry name" value="Homoaconitase, mitochondrial"/>
    <property type="match status" value="1"/>
</dbReference>
<dbReference type="InterPro" id="IPR015931">
    <property type="entry name" value="Acnase/IPM_dHydase_lsu_aba_1/3"/>
</dbReference>
<evidence type="ECO:0000256" key="3">
    <source>
        <dbReference type="ARBA" id="ARBA00005106"/>
    </source>
</evidence>
<comment type="pathway">
    <text evidence="3 17">Amino-acid biosynthesis; L-lysine biosynthesis via AAA pathway; L-alpha-aminoadipate from 2-oxoglutarate: step 3/5.</text>
</comment>
<dbReference type="InterPro" id="IPR050067">
    <property type="entry name" value="IPM_dehydratase_rel_enz"/>
</dbReference>
<dbReference type="GO" id="GO:0046872">
    <property type="term" value="F:metal ion binding"/>
    <property type="evidence" value="ECO:0007669"/>
    <property type="project" value="UniProtKB-UniRule"/>
</dbReference>
<dbReference type="EC" id="4.2.1.36" evidence="5 17"/>
<keyword evidence="8 17" id="KW-0479">Metal-binding</keyword>
<evidence type="ECO:0000256" key="16">
    <source>
        <dbReference type="ARBA" id="ARBA00032706"/>
    </source>
</evidence>
<sequence>MAATVRCATISLRRATLSRAQDHVFHSQLEDPAAASLLSSVQAPQGVPQTLTEKIVQRYAVGLPEGKFVKSGDYVTISPAHCMTHDNSYPVASKFMGIGATKIANPRQTVMTLDHDVQNKSEKNLTKYRQIEEFAKKHGVDFYPAGRGIGHQIMVEEGYAFPGTLAVASDSHTNMYGGIGCLGTPVVRTDAASIWATTKTWWQIPPIAKVTFTGILPQGVTGKDIIVALCGLFNNDDVLNHAIEFTGSPETLRSLQIDDRLAISNMTTEWGALSGLFPMDSLLQGWLRFKATEATMFKFNQLSEGNRALRFSHQRLDELFANAPVADQGATYAKKLYLDLSTLSPYVSGPNSVKVATPLPDLEAQNITVNKAYLVSCTNSRSSDIAAAARVFKEAAEKNGGKVPKIPSHVNFYIAAASVLEEQAAREAGDWDVLLEAGAQPLPSGCGPCIGLGTGLLEPGEVGISASNRNFKGRMGSTDAKAYLASPEVVAASALAGKISGTGWYQRPEGVSGVVRGEGDTIGGTIEDALEAIIRQADDLVAAGEQSLSSEAASPDAIVESASEGTEGLTEILPGFPEKVSGEIVLCDADNINTDGIYPGKYTYQDDVTREQMAEVVMQNYDPEFASIAKPGDILVGGFNFGCGSSREQAATAILAKGIPLVVAGSFANIFGRNSINNALMGVEVPRLINRLRETFSDKPASTPSAQQNVTEPAGNKQSLDSVKAGPVSTPQSEKKLTRRTGWTFEWDVRRSKVTVQEGEGGQKWSQKVGELPPNVQEIIALGGLENWVKKSIGLSLEE</sequence>
<dbReference type="EMBL" id="ML978728">
    <property type="protein sequence ID" value="KAF2085748.1"/>
    <property type="molecule type" value="Genomic_DNA"/>
</dbReference>
<organism evidence="21 22">
    <name type="scientific">Saccharata proteae CBS 121410</name>
    <dbReference type="NCBI Taxonomy" id="1314787"/>
    <lineage>
        <taxon>Eukaryota</taxon>
        <taxon>Fungi</taxon>
        <taxon>Dikarya</taxon>
        <taxon>Ascomycota</taxon>
        <taxon>Pezizomycotina</taxon>
        <taxon>Dothideomycetes</taxon>
        <taxon>Dothideomycetes incertae sedis</taxon>
        <taxon>Botryosphaeriales</taxon>
        <taxon>Saccharataceae</taxon>
        <taxon>Saccharata</taxon>
    </lineage>
</organism>
<evidence type="ECO:0000256" key="10">
    <source>
        <dbReference type="ARBA" id="ARBA00023004"/>
    </source>
</evidence>
<keyword evidence="22" id="KW-1185">Reference proteome</keyword>
<keyword evidence="9 17" id="KW-0809">Transit peptide</keyword>
<proteinExistence type="inferred from homology"/>
<dbReference type="InterPro" id="IPR001030">
    <property type="entry name" value="Acoase/IPM_deHydtase_lsu_aba"/>
</dbReference>
<evidence type="ECO:0000256" key="9">
    <source>
        <dbReference type="ARBA" id="ARBA00022946"/>
    </source>
</evidence>
<dbReference type="PANTHER" id="PTHR43822:SF2">
    <property type="entry name" value="HOMOACONITASE, MITOCHONDRIAL"/>
    <property type="match status" value="1"/>
</dbReference>
<dbReference type="Gene3D" id="3.30.499.10">
    <property type="entry name" value="Aconitase, domain 3"/>
    <property type="match status" value="2"/>
</dbReference>
<evidence type="ECO:0000259" key="19">
    <source>
        <dbReference type="Pfam" id="PF00330"/>
    </source>
</evidence>
<evidence type="ECO:0000256" key="7">
    <source>
        <dbReference type="ARBA" id="ARBA00022605"/>
    </source>
</evidence>
<dbReference type="InterPro" id="IPR018136">
    <property type="entry name" value="Aconitase_4Fe-4S_BS"/>
</dbReference>
<feature type="compositionally biased region" description="Polar residues" evidence="18">
    <location>
        <begin position="700"/>
        <end position="721"/>
    </location>
</feature>
<evidence type="ECO:0000313" key="21">
    <source>
        <dbReference type="EMBL" id="KAF2085748.1"/>
    </source>
</evidence>
<dbReference type="GO" id="GO:0051539">
    <property type="term" value="F:4 iron, 4 sulfur cluster binding"/>
    <property type="evidence" value="ECO:0007669"/>
    <property type="project" value="UniProtKB-UniRule"/>
</dbReference>
<evidence type="ECO:0000313" key="22">
    <source>
        <dbReference type="Proteomes" id="UP000799776"/>
    </source>
</evidence>
<evidence type="ECO:0000256" key="2">
    <source>
        <dbReference type="ARBA" id="ARBA00004173"/>
    </source>
</evidence>
<dbReference type="PANTHER" id="PTHR43822">
    <property type="entry name" value="HOMOACONITASE, MITOCHONDRIAL-RELATED"/>
    <property type="match status" value="1"/>
</dbReference>
<evidence type="ECO:0000256" key="8">
    <source>
        <dbReference type="ARBA" id="ARBA00022723"/>
    </source>
</evidence>
<comment type="function">
    <text evidence="1 17">Catalyzes the reversible hydration of cis-homoaconitate to (2R,3S)-homoisocitrate, a step in the alpha-aminoadipate pathway for lysine biosynthesis.</text>
</comment>
<keyword evidence="10 17" id="KW-0408">Iron</keyword>
<feature type="domain" description="Aconitase/3-isopropylmalate dehydratase large subunit alpha/beta/alpha" evidence="19">
    <location>
        <begin position="54"/>
        <end position="497"/>
    </location>
</feature>
<dbReference type="NCBIfam" id="TIGR00139">
    <property type="entry name" value="h_aconitase"/>
    <property type="match status" value="1"/>
</dbReference>
<feature type="region of interest" description="Disordered" evidence="18">
    <location>
        <begin position="697"/>
        <end position="739"/>
    </location>
</feature>
<dbReference type="Gene3D" id="3.20.19.10">
    <property type="entry name" value="Aconitase, domain 4"/>
    <property type="match status" value="1"/>
</dbReference>
<accession>A0A9P4HTQ1</accession>
<dbReference type="SUPFAM" id="SSF53732">
    <property type="entry name" value="Aconitase iron-sulfur domain"/>
    <property type="match status" value="1"/>
</dbReference>
<protein>
    <recommendedName>
        <fullName evidence="6 17">Homoaconitase, mitochondrial</fullName>
        <ecNumber evidence="5 17">4.2.1.36</ecNumber>
    </recommendedName>
    <alternativeName>
        <fullName evidence="16 17">Homoaconitate hydratase</fullName>
    </alternativeName>
</protein>
<comment type="subcellular location">
    <subcellularLocation>
        <location evidence="2 17">Mitochondrion</location>
    </subcellularLocation>
</comment>